<proteinExistence type="predicted"/>
<comment type="caution">
    <text evidence="1">The sequence shown here is derived from an EMBL/GenBank/DDBJ whole genome shotgun (WGS) entry which is preliminary data.</text>
</comment>
<sequence>MPSSYTRIGLQPANTSRVPFFGQLVFALVAIAYPLLSIMGDPNRTPGVLRYLDWMFLVLAVVFLLYILVQNLPLFGTQTYLEITPAYLVHKPGLFIGKQPFAARDLRGLDLEPRQLLLRMQDGTSYSLNLRQVRGKRRRQQLRGMLQEFAQHNKLDFREQTATEL</sequence>
<gene>
    <name evidence="1" type="ORF">F0P96_05665</name>
</gene>
<accession>A0A7L5A0E6</accession>
<dbReference type="AlphaFoldDB" id="A0A7L5A0E6"/>
<keyword evidence="2" id="KW-1185">Reference proteome</keyword>
<evidence type="ECO:0000313" key="1">
    <source>
        <dbReference type="EMBL" id="KAA9338322.1"/>
    </source>
</evidence>
<protein>
    <submittedName>
        <fullName evidence="1">Uncharacterized protein</fullName>
    </submittedName>
</protein>
<reference evidence="1 2" key="1">
    <citation type="submission" date="2019-09" db="EMBL/GenBank/DDBJ databases">
        <title>Genome sequence of Hymenobacter sp. M3.</title>
        <authorList>
            <person name="Srinivasan S."/>
        </authorList>
    </citation>
    <scope>NUCLEOTIDE SEQUENCE [LARGE SCALE GENOMIC DNA]</scope>
    <source>
        <strain evidence="1 2">M3</strain>
    </source>
</reference>
<dbReference type="Proteomes" id="UP000326380">
    <property type="component" value="Unassembled WGS sequence"/>
</dbReference>
<dbReference type="EMBL" id="VTWU01000002">
    <property type="protein sequence ID" value="KAA9338322.1"/>
    <property type="molecule type" value="Genomic_DNA"/>
</dbReference>
<organism evidence="1 2">
    <name type="scientific">Hymenobacter busanensis</name>
    <dbReference type="NCBI Taxonomy" id="2607656"/>
    <lineage>
        <taxon>Bacteria</taxon>
        <taxon>Pseudomonadati</taxon>
        <taxon>Bacteroidota</taxon>
        <taxon>Cytophagia</taxon>
        <taxon>Cytophagales</taxon>
        <taxon>Hymenobacteraceae</taxon>
        <taxon>Hymenobacter</taxon>
    </lineage>
</organism>
<dbReference type="RefSeq" id="WP_151077846.1">
    <property type="nucleotide sequence ID" value="NZ_CP047647.1"/>
</dbReference>
<name>A0A7L5A0E6_9BACT</name>
<evidence type="ECO:0000313" key="2">
    <source>
        <dbReference type="Proteomes" id="UP000326380"/>
    </source>
</evidence>